<dbReference type="GeneID" id="86827902"/>
<sequence>MPDRIAPLHQQGTHHWLLTLDQVGSRSGTCTPDPGETRYDLYLRIRAEVLDAEGFADGPVPVTLNFDVQPNLLNGTAA</sequence>
<dbReference type="OrthoDB" id="4314727at2"/>
<reference evidence="1 2" key="1">
    <citation type="submission" date="2020-10" db="EMBL/GenBank/DDBJ databases">
        <title>Sequencing the genomes of 1000 actinobacteria strains.</title>
        <authorList>
            <person name="Klenk H.-P."/>
        </authorList>
    </citation>
    <scope>NUCLEOTIDE SEQUENCE [LARGE SCALE GENOMIC DNA]</scope>
    <source>
        <strain evidence="1 2">DSM 41803</strain>
    </source>
</reference>
<accession>A0A8I0TR76</accession>
<gene>
    <name evidence="1" type="ORF">H4687_003331</name>
</gene>
<proteinExistence type="predicted"/>
<protein>
    <submittedName>
        <fullName evidence="1">Uncharacterized protein</fullName>
    </submittedName>
</protein>
<keyword evidence="2" id="KW-1185">Reference proteome</keyword>
<dbReference type="RefSeq" id="WP_046916593.1">
    <property type="nucleotide sequence ID" value="NZ_JADBGF010000001.1"/>
</dbReference>
<comment type="caution">
    <text evidence="1">The sequence shown here is derived from an EMBL/GenBank/DDBJ whole genome shotgun (WGS) entry which is preliminary data.</text>
</comment>
<organism evidence="1 2">
    <name type="scientific">Streptomyces stelliscabiei</name>
    <dbReference type="NCBI Taxonomy" id="146820"/>
    <lineage>
        <taxon>Bacteria</taxon>
        <taxon>Bacillati</taxon>
        <taxon>Actinomycetota</taxon>
        <taxon>Actinomycetes</taxon>
        <taxon>Kitasatosporales</taxon>
        <taxon>Streptomycetaceae</taxon>
        <taxon>Streptomyces</taxon>
    </lineage>
</organism>
<name>A0A8I0TR76_9ACTN</name>
<dbReference type="AlphaFoldDB" id="A0A8I0TR76"/>
<evidence type="ECO:0000313" key="1">
    <source>
        <dbReference type="EMBL" id="MBE1597202.1"/>
    </source>
</evidence>
<dbReference type="Proteomes" id="UP000629287">
    <property type="component" value="Unassembled WGS sequence"/>
</dbReference>
<dbReference type="EMBL" id="JADBGF010000001">
    <property type="protein sequence ID" value="MBE1597202.1"/>
    <property type="molecule type" value="Genomic_DNA"/>
</dbReference>
<evidence type="ECO:0000313" key="2">
    <source>
        <dbReference type="Proteomes" id="UP000629287"/>
    </source>
</evidence>